<dbReference type="InterPro" id="IPR001179">
    <property type="entry name" value="PPIase_FKBP_dom"/>
</dbReference>
<keyword evidence="4" id="KW-0963">Cytoplasm</keyword>
<proteinExistence type="inferred from homology"/>
<dbReference type="Proteomes" id="UP000292580">
    <property type="component" value="Unassembled WGS sequence"/>
</dbReference>
<evidence type="ECO:0000256" key="5">
    <source>
        <dbReference type="ARBA" id="ARBA00023110"/>
    </source>
</evidence>
<dbReference type="GO" id="GO:0042026">
    <property type="term" value="P:protein refolding"/>
    <property type="evidence" value="ECO:0007669"/>
    <property type="project" value="UniProtKB-ARBA"/>
</dbReference>
<gene>
    <name evidence="11" type="ORF">CUJ86_11195</name>
</gene>
<organism evidence="11 12">
    <name type="scientific">Methanofollis fontis</name>
    <dbReference type="NCBI Taxonomy" id="2052832"/>
    <lineage>
        <taxon>Archaea</taxon>
        <taxon>Methanobacteriati</taxon>
        <taxon>Methanobacteriota</taxon>
        <taxon>Stenosarchaea group</taxon>
        <taxon>Methanomicrobia</taxon>
        <taxon>Methanomicrobiales</taxon>
        <taxon>Methanomicrobiaceae</taxon>
        <taxon>Methanofollis</taxon>
    </lineage>
</organism>
<accession>A0A483CQW5</accession>
<dbReference type="OrthoDB" id="8615at2157"/>
<evidence type="ECO:0000256" key="4">
    <source>
        <dbReference type="ARBA" id="ARBA00022490"/>
    </source>
</evidence>
<dbReference type="GO" id="GO:0005737">
    <property type="term" value="C:cytoplasm"/>
    <property type="evidence" value="ECO:0007669"/>
    <property type="project" value="UniProtKB-SubCell"/>
</dbReference>
<keyword evidence="5 8" id="KW-0697">Rotamase</keyword>
<reference evidence="11 12" key="1">
    <citation type="submission" date="2017-11" db="EMBL/GenBank/DDBJ databases">
        <title>Isolation and Characterization of Methanofollis Species from Methane Seep Offshore SW Taiwan.</title>
        <authorList>
            <person name="Teng N.-H."/>
            <person name="Lai M.-C."/>
            <person name="Chen S.-C."/>
        </authorList>
    </citation>
    <scope>NUCLEOTIDE SEQUENCE [LARGE SCALE GENOMIC DNA]</scope>
    <source>
        <strain evidence="11 12">FWC-SCC2</strain>
    </source>
</reference>
<feature type="domain" description="PPIase FKBP-type" evidence="10">
    <location>
        <begin position="7"/>
        <end position="69"/>
    </location>
</feature>
<keyword evidence="7 8" id="KW-0413">Isomerase</keyword>
<dbReference type="GO" id="GO:0003755">
    <property type="term" value="F:peptidyl-prolyl cis-trans isomerase activity"/>
    <property type="evidence" value="ECO:0007669"/>
    <property type="project" value="UniProtKB-UniRule"/>
</dbReference>
<dbReference type="EMBL" id="PGCL01000007">
    <property type="protein sequence ID" value="TAJ43415.1"/>
    <property type="molecule type" value="Genomic_DNA"/>
</dbReference>
<keyword evidence="6" id="KW-0143">Chaperone</keyword>
<sequence>MRHAAWGDTVLVTYIGRLDDGTIFDQVEEPQEVVIGEGKVNPAFEGALDGMAPGETKSVVLPAKLAYGPYRRRLIFRLKRSELNLPEEPVPGGVARISLKDGKQSLVTIRKVDRRHVVVDANHPLAGKDLTFTITLTAIIGE</sequence>
<comment type="caution">
    <text evidence="11">The sequence shown here is derived from an EMBL/GenBank/DDBJ whole genome shotgun (WGS) entry which is preliminary data.</text>
</comment>
<dbReference type="SUPFAM" id="SSF54534">
    <property type="entry name" value="FKBP-like"/>
    <property type="match status" value="1"/>
</dbReference>
<dbReference type="PROSITE" id="PS50059">
    <property type="entry name" value="FKBP_PPIASE"/>
    <property type="match status" value="1"/>
</dbReference>
<comment type="similarity">
    <text evidence="3 9">Belongs to the FKBP-type PPIase family.</text>
</comment>
<evidence type="ECO:0000256" key="2">
    <source>
        <dbReference type="ARBA" id="ARBA00004496"/>
    </source>
</evidence>
<evidence type="ECO:0000256" key="3">
    <source>
        <dbReference type="ARBA" id="ARBA00006577"/>
    </source>
</evidence>
<dbReference type="PANTHER" id="PTHR47861">
    <property type="entry name" value="FKBP-TYPE PEPTIDYL-PROLYL CIS-TRANS ISOMERASE SLYD"/>
    <property type="match status" value="1"/>
</dbReference>
<dbReference type="EC" id="5.2.1.8" evidence="9"/>
<protein>
    <recommendedName>
        <fullName evidence="9">Peptidyl-prolyl cis-trans isomerase</fullName>
        <ecNumber evidence="9">5.2.1.8</ecNumber>
    </recommendedName>
</protein>
<dbReference type="InterPro" id="IPR046357">
    <property type="entry name" value="PPIase_dom_sf"/>
</dbReference>
<keyword evidence="12" id="KW-1185">Reference proteome</keyword>
<comment type="subcellular location">
    <subcellularLocation>
        <location evidence="2">Cytoplasm</location>
    </subcellularLocation>
</comment>
<evidence type="ECO:0000256" key="9">
    <source>
        <dbReference type="RuleBase" id="RU003915"/>
    </source>
</evidence>
<evidence type="ECO:0000256" key="7">
    <source>
        <dbReference type="ARBA" id="ARBA00023235"/>
    </source>
</evidence>
<dbReference type="RefSeq" id="WP_130647658.1">
    <property type="nucleotide sequence ID" value="NZ_PGCL01000007.1"/>
</dbReference>
<dbReference type="Gene3D" id="3.10.50.40">
    <property type="match status" value="1"/>
</dbReference>
<dbReference type="PANTHER" id="PTHR47861:SF3">
    <property type="entry name" value="FKBP-TYPE PEPTIDYL-PROLYL CIS-TRANS ISOMERASE SLYD"/>
    <property type="match status" value="1"/>
</dbReference>
<evidence type="ECO:0000313" key="12">
    <source>
        <dbReference type="Proteomes" id="UP000292580"/>
    </source>
</evidence>
<evidence type="ECO:0000256" key="1">
    <source>
        <dbReference type="ARBA" id="ARBA00000971"/>
    </source>
</evidence>
<evidence type="ECO:0000256" key="8">
    <source>
        <dbReference type="PROSITE-ProRule" id="PRU00277"/>
    </source>
</evidence>
<dbReference type="Pfam" id="PF00254">
    <property type="entry name" value="FKBP_C"/>
    <property type="match status" value="1"/>
</dbReference>
<dbReference type="AlphaFoldDB" id="A0A483CQW5"/>
<evidence type="ECO:0000259" key="10">
    <source>
        <dbReference type="PROSITE" id="PS50059"/>
    </source>
</evidence>
<evidence type="ECO:0000256" key="6">
    <source>
        <dbReference type="ARBA" id="ARBA00023186"/>
    </source>
</evidence>
<evidence type="ECO:0000313" key="11">
    <source>
        <dbReference type="EMBL" id="TAJ43415.1"/>
    </source>
</evidence>
<comment type="catalytic activity">
    <reaction evidence="1 8 9">
        <text>[protein]-peptidylproline (omega=180) = [protein]-peptidylproline (omega=0)</text>
        <dbReference type="Rhea" id="RHEA:16237"/>
        <dbReference type="Rhea" id="RHEA-COMP:10747"/>
        <dbReference type="Rhea" id="RHEA-COMP:10748"/>
        <dbReference type="ChEBI" id="CHEBI:83833"/>
        <dbReference type="ChEBI" id="CHEBI:83834"/>
        <dbReference type="EC" id="5.2.1.8"/>
    </reaction>
</comment>
<name>A0A483CQW5_9EURY</name>